<keyword evidence="1" id="KW-1133">Transmembrane helix</keyword>
<dbReference type="VEuPathDB" id="TrichDB:TVAG_318820"/>
<accession>A2EP60</accession>
<dbReference type="VEuPathDB" id="TrichDB:TVAGG3_0178190"/>
<evidence type="ECO:0000256" key="1">
    <source>
        <dbReference type="SAM" id="Phobius"/>
    </source>
</evidence>
<dbReference type="SMR" id="A2EP60"/>
<dbReference type="RefSeq" id="XP_001317750.1">
    <property type="nucleotide sequence ID" value="XM_001317715.1"/>
</dbReference>
<keyword evidence="1" id="KW-0472">Membrane</keyword>
<name>A2EP60_TRIV3</name>
<evidence type="ECO:0000313" key="2">
    <source>
        <dbReference type="EMBL" id="EAY05527.1"/>
    </source>
</evidence>
<dbReference type="Proteomes" id="UP000001542">
    <property type="component" value="Unassembled WGS sequence"/>
</dbReference>
<protein>
    <submittedName>
        <fullName evidence="2">Uncharacterized protein</fullName>
    </submittedName>
</protein>
<evidence type="ECO:0000313" key="3">
    <source>
        <dbReference type="Proteomes" id="UP000001542"/>
    </source>
</evidence>
<dbReference type="InParanoid" id="A2EP60"/>
<keyword evidence="3" id="KW-1185">Reference proteome</keyword>
<reference evidence="2" key="1">
    <citation type="submission" date="2006-10" db="EMBL/GenBank/DDBJ databases">
        <authorList>
            <person name="Amadeo P."/>
            <person name="Zhao Q."/>
            <person name="Wortman J."/>
            <person name="Fraser-Liggett C."/>
            <person name="Carlton J."/>
        </authorList>
    </citation>
    <scope>NUCLEOTIDE SEQUENCE</scope>
    <source>
        <strain evidence="2">G3</strain>
    </source>
</reference>
<organism evidence="2 3">
    <name type="scientific">Trichomonas vaginalis (strain ATCC PRA-98 / G3)</name>
    <dbReference type="NCBI Taxonomy" id="412133"/>
    <lineage>
        <taxon>Eukaryota</taxon>
        <taxon>Metamonada</taxon>
        <taxon>Parabasalia</taxon>
        <taxon>Trichomonadida</taxon>
        <taxon>Trichomonadidae</taxon>
        <taxon>Trichomonas</taxon>
    </lineage>
</organism>
<reference evidence="2" key="2">
    <citation type="journal article" date="2007" name="Science">
        <title>Draft genome sequence of the sexually transmitted pathogen Trichomonas vaginalis.</title>
        <authorList>
            <person name="Carlton J.M."/>
            <person name="Hirt R.P."/>
            <person name="Silva J.C."/>
            <person name="Delcher A.L."/>
            <person name="Schatz M."/>
            <person name="Zhao Q."/>
            <person name="Wortman J.R."/>
            <person name="Bidwell S.L."/>
            <person name="Alsmark U.C.M."/>
            <person name="Besteiro S."/>
            <person name="Sicheritz-Ponten T."/>
            <person name="Noel C.J."/>
            <person name="Dacks J.B."/>
            <person name="Foster P.G."/>
            <person name="Simillion C."/>
            <person name="Van de Peer Y."/>
            <person name="Miranda-Saavedra D."/>
            <person name="Barton G.J."/>
            <person name="Westrop G.D."/>
            <person name="Mueller S."/>
            <person name="Dessi D."/>
            <person name="Fiori P.L."/>
            <person name="Ren Q."/>
            <person name="Paulsen I."/>
            <person name="Zhang H."/>
            <person name="Bastida-Corcuera F.D."/>
            <person name="Simoes-Barbosa A."/>
            <person name="Brown M.T."/>
            <person name="Hayes R.D."/>
            <person name="Mukherjee M."/>
            <person name="Okumura C.Y."/>
            <person name="Schneider R."/>
            <person name="Smith A.J."/>
            <person name="Vanacova S."/>
            <person name="Villalvazo M."/>
            <person name="Haas B.J."/>
            <person name="Pertea M."/>
            <person name="Feldblyum T.V."/>
            <person name="Utterback T.R."/>
            <person name="Shu C.L."/>
            <person name="Osoegawa K."/>
            <person name="de Jong P.J."/>
            <person name="Hrdy I."/>
            <person name="Horvathova L."/>
            <person name="Zubacova Z."/>
            <person name="Dolezal P."/>
            <person name="Malik S.B."/>
            <person name="Logsdon J.M. Jr."/>
            <person name="Henze K."/>
            <person name="Gupta A."/>
            <person name="Wang C.C."/>
            <person name="Dunne R.L."/>
            <person name="Upcroft J.A."/>
            <person name="Upcroft P."/>
            <person name="White O."/>
            <person name="Salzberg S.L."/>
            <person name="Tang P."/>
            <person name="Chiu C.-H."/>
            <person name="Lee Y.-S."/>
            <person name="Embley T.M."/>
            <person name="Coombs G.H."/>
            <person name="Mottram J.C."/>
            <person name="Tachezy J."/>
            <person name="Fraser-Liggett C.M."/>
            <person name="Johnson P.J."/>
        </authorList>
    </citation>
    <scope>NUCLEOTIDE SEQUENCE [LARGE SCALE GENOMIC DNA]</scope>
    <source>
        <strain evidence="2">G3</strain>
    </source>
</reference>
<keyword evidence="1" id="KW-0812">Transmembrane</keyword>
<sequence>MFPFLFAFIKSLDDSTLALNQLIVGEWNIYQEGVNFTEEPNYTIEFHNEPSSNQIVGSFWENSAETESKEFHDMDYGQLAQFVVAYNNLMGGTLIDFITPSRTVATFDFKMTQDRLMICKGKILNNYTYTMQITNQSISIFVSGLGRSEVLQFNAIRPMPVKKPGIFGKFSTIIYIIATLFVAQAILLCFCNCKKNQLLEEYEIASGQRLQDVRNKHKAD</sequence>
<proteinExistence type="predicted"/>
<feature type="transmembrane region" description="Helical" evidence="1">
    <location>
        <begin position="166"/>
        <end position="187"/>
    </location>
</feature>
<dbReference type="KEGG" id="tva:4763404"/>
<dbReference type="AlphaFoldDB" id="A2EP60"/>
<dbReference type="EMBL" id="DS113446">
    <property type="protein sequence ID" value="EAY05527.1"/>
    <property type="molecule type" value="Genomic_DNA"/>
</dbReference>
<gene>
    <name evidence="2" type="ORF">TVAG_318820</name>
</gene>